<proteinExistence type="predicted"/>
<feature type="compositionally biased region" description="Polar residues" evidence="1">
    <location>
        <begin position="17"/>
        <end position="32"/>
    </location>
</feature>
<organism evidence="2 3">
    <name type="scientific">Cyclotella atomus</name>
    <dbReference type="NCBI Taxonomy" id="382360"/>
    <lineage>
        <taxon>Eukaryota</taxon>
        <taxon>Sar</taxon>
        <taxon>Stramenopiles</taxon>
        <taxon>Ochrophyta</taxon>
        <taxon>Bacillariophyta</taxon>
        <taxon>Coscinodiscophyceae</taxon>
        <taxon>Thalassiosirophycidae</taxon>
        <taxon>Stephanodiscales</taxon>
        <taxon>Stephanodiscaceae</taxon>
        <taxon>Cyclotella</taxon>
    </lineage>
</organism>
<feature type="compositionally biased region" description="Polar residues" evidence="1">
    <location>
        <begin position="242"/>
        <end position="252"/>
    </location>
</feature>
<feature type="region of interest" description="Disordered" evidence="1">
    <location>
        <begin position="229"/>
        <end position="265"/>
    </location>
</feature>
<gene>
    <name evidence="2" type="ORF">ACHAWO_002003</name>
</gene>
<name>A0ABD3NWL1_9STRA</name>
<dbReference type="EMBL" id="JALLPJ020000919">
    <property type="protein sequence ID" value="KAL3779774.1"/>
    <property type="molecule type" value="Genomic_DNA"/>
</dbReference>
<reference evidence="2 3" key="1">
    <citation type="submission" date="2024-10" db="EMBL/GenBank/DDBJ databases">
        <title>Updated reference genomes for cyclostephanoid diatoms.</title>
        <authorList>
            <person name="Roberts W.R."/>
            <person name="Alverson A.J."/>
        </authorList>
    </citation>
    <scope>NUCLEOTIDE SEQUENCE [LARGE SCALE GENOMIC DNA]</scope>
    <source>
        <strain evidence="2 3">AJA010-31</strain>
    </source>
</reference>
<feature type="compositionally biased region" description="Low complexity" evidence="1">
    <location>
        <begin position="457"/>
        <end position="475"/>
    </location>
</feature>
<evidence type="ECO:0000313" key="2">
    <source>
        <dbReference type="EMBL" id="KAL3779774.1"/>
    </source>
</evidence>
<evidence type="ECO:0000256" key="1">
    <source>
        <dbReference type="SAM" id="MobiDB-lite"/>
    </source>
</evidence>
<protein>
    <submittedName>
        <fullName evidence="2">Uncharacterized protein</fullName>
    </submittedName>
</protein>
<dbReference type="Proteomes" id="UP001530400">
    <property type="component" value="Unassembled WGS sequence"/>
</dbReference>
<comment type="caution">
    <text evidence="2">The sequence shown here is derived from an EMBL/GenBank/DDBJ whole genome shotgun (WGS) entry which is preliminary data.</text>
</comment>
<keyword evidence="3" id="KW-1185">Reference proteome</keyword>
<feature type="region of interest" description="Disordered" evidence="1">
    <location>
        <begin position="331"/>
        <end position="391"/>
    </location>
</feature>
<evidence type="ECO:0000313" key="3">
    <source>
        <dbReference type="Proteomes" id="UP001530400"/>
    </source>
</evidence>
<feature type="region of interest" description="Disordered" evidence="1">
    <location>
        <begin position="14"/>
        <end position="36"/>
    </location>
</feature>
<feature type="compositionally biased region" description="Polar residues" evidence="1">
    <location>
        <begin position="439"/>
        <end position="448"/>
    </location>
</feature>
<feature type="compositionally biased region" description="Polar residues" evidence="1">
    <location>
        <begin position="195"/>
        <end position="217"/>
    </location>
</feature>
<feature type="region of interest" description="Disordered" evidence="1">
    <location>
        <begin position="80"/>
        <end position="150"/>
    </location>
</feature>
<feature type="region of interest" description="Disordered" evidence="1">
    <location>
        <begin position="434"/>
        <end position="495"/>
    </location>
</feature>
<sequence>MPLLASVAEFVGEDNASAHSSSSAETNFSLPSKSVGLKRSPYLSQMTQNVDTDLMAALSRPGKDGTKVLGEGGAREVASVGGGDFFSLRRPPPAAANRNNRSEGSGPRPRPSFTHLIPGHAMPSALRGGNSSSALHSGEGGGGAGASSELKKNASVTFSQNTKKGSVMGMQHEAAEAVLSTVIPMANAQHDAEQANPSTYSEQQTVTRSSSFNNEQQQGKNQFPFYFDTLSSSHAVPPSPNPMQDGTSSSSSREGHQRTKSKSTNTLQYYYKPLLKTTNLDLTISPSTPAFSQKLRNLTFREMLDEGDGKEGDMNVRLRNEQWKVFRSNSCTVSDDEGDANTNNGNSVSGVKRVLTPSSSGGSASDGGGSSNIARGYQDTGGHQMMDHSQNNTPMIQHSLIGAHRGCVSAHDLAVLRRSASKMKMTAAGGTAGAGVLPSMQSTMQSPQRPGETLGASMLSRLSSIESSGTSLGDSNTSATVGGSNNGPAVMSSTSNATSPLAQMMAKKFNMRMMPDNGQSSMRSTTNLMGRRVHTVSAGLAYGSAGFCMDSNTRLSRFELLSGKMGGDGGGTSTLSIASGASGGGGGYGKNEEWS</sequence>
<dbReference type="AlphaFoldDB" id="A0ABD3NWL1"/>
<feature type="compositionally biased region" description="Polar residues" evidence="1">
    <location>
        <begin position="476"/>
        <end position="495"/>
    </location>
</feature>
<feature type="compositionally biased region" description="Polar residues" evidence="1">
    <location>
        <begin position="340"/>
        <end position="349"/>
    </location>
</feature>
<accession>A0ABD3NWL1</accession>
<feature type="region of interest" description="Disordered" evidence="1">
    <location>
        <begin position="190"/>
        <end position="217"/>
    </location>
</feature>